<comment type="caution">
    <text evidence="2">The sequence shown here is derived from an EMBL/GenBank/DDBJ whole genome shotgun (WGS) entry which is preliminary data.</text>
</comment>
<feature type="region of interest" description="Disordered" evidence="1">
    <location>
        <begin position="1"/>
        <end position="22"/>
    </location>
</feature>
<evidence type="ECO:0000313" key="2">
    <source>
        <dbReference type="EMBL" id="MED6136761.1"/>
    </source>
</evidence>
<evidence type="ECO:0000313" key="3">
    <source>
        <dbReference type="Proteomes" id="UP001341840"/>
    </source>
</evidence>
<organism evidence="2 3">
    <name type="scientific">Stylosanthes scabra</name>
    <dbReference type="NCBI Taxonomy" id="79078"/>
    <lineage>
        <taxon>Eukaryota</taxon>
        <taxon>Viridiplantae</taxon>
        <taxon>Streptophyta</taxon>
        <taxon>Embryophyta</taxon>
        <taxon>Tracheophyta</taxon>
        <taxon>Spermatophyta</taxon>
        <taxon>Magnoliopsida</taxon>
        <taxon>eudicotyledons</taxon>
        <taxon>Gunneridae</taxon>
        <taxon>Pentapetalae</taxon>
        <taxon>rosids</taxon>
        <taxon>fabids</taxon>
        <taxon>Fabales</taxon>
        <taxon>Fabaceae</taxon>
        <taxon>Papilionoideae</taxon>
        <taxon>50 kb inversion clade</taxon>
        <taxon>dalbergioids sensu lato</taxon>
        <taxon>Dalbergieae</taxon>
        <taxon>Pterocarpus clade</taxon>
        <taxon>Stylosanthes</taxon>
    </lineage>
</organism>
<feature type="compositionally biased region" description="Polar residues" evidence="1">
    <location>
        <begin position="1"/>
        <end position="12"/>
    </location>
</feature>
<reference evidence="2 3" key="1">
    <citation type="journal article" date="2023" name="Plants (Basel)">
        <title>Bridging the Gap: Combining Genomics and Transcriptomics Approaches to Understand Stylosanthes scabra, an Orphan Legume from the Brazilian Caatinga.</title>
        <authorList>
            <person name="Ferreira-Neto J.R.C."/>
            <person name="da Silva M.D."/>
            <person name="Binneck E."/>
            <person name="de Melo N.F."/>
            <person name="da Silva R.H."/>
            <person name="de Melo A.L.T.M."/>
            <person name="Pandolfi V."/>
            <person name="Bustamante F.O."/>
            <person name="Brasileiro-Vidal A.C."/>
            <person name="Benko-Iseppon A.M."/>
        </authorList>
    </citation>
    <scope>NUCLEOTIDE SEQUENCE [LARGE SCALE GENOMIC DNA]</scope>
    <source>
        <tissue evidence="2">Leaves</tissue>
    </source>
</reference>
<sequence>MYSNSMDSQMTENTDKARAEQQQQAPTIVVAATLLLCFFLLPSSIVGDTSDNINDGVSRPCGLAVTETTHLFSSSTSHPTISFLFESCLSPSHFALLNRRQ</sequence>
<accession>A0ABU6SK25</accession>
<protein>
    <submittedName>
        <fullName evidence="2">Uncharacterized protein</fullName>
    </submittedName>
</protein>
<dbReference type="EMBL" id="JASCZI010060915">
    <property type="protein sequence ID" value="MED6136761.1"/>
    <property type="molecule type" value="Genomic_DNA"/>
</dbReference>
<gene>
    <name evidence="2" type="ORF">PIB30_058864</name>
</gene>
<proteinExistence type="predicted"/>
<keyword evidence="3" id="KW-1185">Reference proteome</keyword>
<dbReference type="Proteomes" id="UP001341840">
    <property type="component" value="Unassembled WGS sequence"/>
</dbReference>
<evidence type="ECO:0000256" key="1">
    <source>
        <dbReference type="SAM" id="MobiDB-lite"/>
    </source>
</evidence>
<name>A0ABU6SK25_9FABA</name>